<keyword evidence="9" id="KW-1185">Reference proteome</keyword>
<comment type="similarity">
    <text evidence="5">Belongs to the SAT4 family.</text>
</comment>
<dbReference type="GO" id="GO:0016020">
    <property type="term" value="C:membrane"/>
    <property type="evidence" value="ECO:0007669"/>
    <property type="project" value="UniProtKB-SubCell"/>
</dbReference>
<evidence type="ECO:0000256" key="1">
    <source>
        <dbReference type="ARBA" id="ARBA00004141"/>
    </source>
</evidence>
<evidence type="ECO:0000256" key="4">
    <source>
        <dbReference type="ARBA" id="ARBA00023136"/>
    </source>
</evidence>
<evidence type="ECO:0000256" key="2">
    <source>
        <dbReference type="ARBA" id="ARBA00022692"/>
    </source>
</evidence>
<comment type="caution">
    <text evidence="8">The sequence shown here is derived from an EMBL/GenBank/DDBJ whole genome shotgun (WGS) entry which is preliminary data.</text>
</comment>
<proteinExistence type="inferred from homology"/>
<evidence type="ECO:0000256" key="3">
    <source>
        <dbReference type="ARBA" id="ARBA00022989"/>
    </source>
</evidence>
<evidence type="ECO:0000259" key="7">
    <source>
        <dbReference type="Pfam" id="PF20684"/>
    </source>
</evidence>
<sequence>MPPVVTGLPETGLARTDLQPENATRIILFMVVFSLLALVAVALRVASKCIQWARPALDDALLVAAAAQMLVMNIMFVVAIKRGGLGQHVSSVTTEQLAFFMKMYFAAGLVMPTCYALAKLSILWLLYTIFTFRNFRKVLRLLAIVVVCWWLTAILLDTFICYPIHFRWDFHAKGSCSNKVIQVEFFATPIPWIITDFAILIAPLPSLWTMKTSRARQIGLGALFGFGIATCAVACKRYVTLLSIDDDDITFSMVEPAIWTMIESSTTIICAALPASTLALKRILPTGHLTRMIEFVEDQFYAWKESSGGRMSGKDAVKTVQEPVEPPAACLSTNKLDLTPI</sequence>
<name>A0A9P4UZ58_9PLEO</name>
<feature type="transmembrane region" description="Helical" evidence="6">
    <location>
        <begin position="26"/>
        <end position="47"/>
    </location>
</feature>
<dbReference type="EMBL" id="ML996155">
    <property type="protein sequence ID" value="KAF2733887.1"/>
    <property type="molecule type" value="Genomic_DNA"/>
</dbReference>
<accession>A0A9P4UZ58</accession>
<feature type="transmembrane region" description="Helical" evidence="6">
    <location>
        <begin position="59"/>
        <end position="80"/>
    </location>
</feature>
<keyword evidence="4 6" id="KW-0472">Membrane</keyword>
<evidence type="ECO:0000313" key="8">
    <source>
        <dbReference type="EMBL" id="KAF2733887.1"/>
    </source>
</evidence>
<dbReference type="PANTHER" id="PTHR33048:SF47">
    <property type="entry name" value="INTEGRAL MEMBRANE PROTEIN-RELATED"/>
    <property type="match status" value="1"/>
</dbReference>
<feature type="transmembrane region" description="Helical" evidence="6">
    <location>
        <begin position="138"/>
        <end position="165"/>
    </location>
</feature>
<dbReference type="PANTHER" id="PTHR33048">
    <property type="entry name" value="PTH11-LIKE INTEGRAL MEMBRANE PROTEIN (AFU_ORTHOLOGUE AFUA_5G11245)"/>
    <property type="match status" value="1"/>
</dbReference>
<reference evidence="8" key="1">
    <citation type="journal article" date="2020" name="Stud. Mycol.">
        <title>101 Dothideomycetes genomes: a test case for predicting lifestyles and emergence of pathogens.</title>
        <authorList>
            <person name="Haridas S."/>
            <person name="Albert R."/>
            <person name="Binder M."/>
            <person name="Bloem J."/>
            <person name="Labutti K."/>
            <person name="Salamov A."/>
            <person name="Andreopoulos B."/>
            <person name="Baker S."/>
            <person name="Barry K."/>
            <person name="Bills G."/>
            <person name="Bluhm B."/>
            <person name="Cannon C."/>
            <person name="Castanera R."/>
            <person name="Culley D."/>
            <person name="Daum C."/>
            <person name="Ezra D."/>
            <person name="Gonzalez J."/>
            <person name="Henrissat B."/>
            <person name="Kuo A."/>
            <person name="Liang C."/>
            <person name="Lipzen A."/>
            <person name="Lutzoni F."/>
            <person name="Magnuson J."/>
            <person name="Mondo S."/>
            <person name="Nolan M."/>
            <person name="Ohm R."/>
            <person name="Pangilinan J."/>
            <person name="Park H.-J."/>
            <person name="Ramirez L."/>
            <person name="Alfaro M."/>
            <person name="Sun H."/>
            <person name="Tritt A."/>
            <person name="Yoshinaga Y."/>
            <person name="Zwiers L.-H."/>
            <person name="Turgeon B."/>
            <person name="Goodwin S."/>
            <person name="Spatafora J."/>
            <person name="Crous P."/>
            <person name="Grigoriev I."/>
        </authorList>
    </citation>
    <scope>NUCLEOTIDE SEQUENCE</scope>
    <source>
        <strain evidence="8">CBS 125425</strain>
    </source>
</reference>
<dbReference type="OrthoDB" id="10017208at2759"/>
<feature type="transmembrane region" description="Helical" evidence="6">
    <location>
        <begin position="220"/>
        <end position="239"/>
    </location>
</feature>
<feature type="domain" description="Rhodopsin" evidence="7">
    <location>
        <begin position="43"/>
        <end position="280"/>
    </location>
</feature>
<dbReference type="AlphaFoldDB" id="A0A9P4UZ58"/>
<keyword evidence="2 6" id="KW-0812">Transmembrane</keyword>
<protein>
    <recommendedName>
        <fullName evidence="7">Rhodopsin domain-containing protein</fullName>
    </recommendedName>
</protein>
<dbReference type="Pfam" id="PF20684">
    <property type="entry name" value="Fung_rhodopsin"/>
    <property type="match status" value="1"/>
</dbReference>
<feature type="transmembrane region" description="Helical" evidence="6">
    <location>
        <begin position="259"/>
        <end position="280"/>
    </location>
</feature>
<dbReference type="InterPro" id="IPR049326">
    <property type="entry name" value="Rhodopsin_dom_fungi"/>
</dbReference>
<keyword evidence="3 6" id="KW-1133">Transmembrane helix</keyword>
<feature type="transmembrane region" description="Helical" evidence="6">
    <location>
        <begin position="100"/>
        <end position="126"/>
    </location>
</feature>
<organism evidence="8 9">
    <name type="scientific">Polyplosphaeria fusca</name>
    <dbReference type="NCBI Taxonomy" id="682080"/>
    <lineage>
        <taxon>Eukaryota</taxon>
        <taxon>Fungi</taxon>
        <taxon>Dikarya</taxon>
        <taxon>Ascomycota</taxon>
        <taxon>Pezizomycotina</taxon>
        <taxon>Dothideomycetes</taxon>
        <taxon>Pleosporomycetidae</taxon>
        <taxon>Pleosporales</taxon>
        <taxon>Tetraplosphaeriaceae</taxon>
        <taxon>Polyplosphaeria</taxon>
    </lineage>
</organism>
<dbReference type="Proteomes" id="UP000799444">
    <property type="component" value="Unassembled WGS sequence"/>
</dbReference>
<evidence type="ECO:0000256" key="6">
    <source>
        <dbReference type="SAM" id="Phobius"/>
    </source>
</evidence>
<dbReference type="InterPro" id="IPR052337">
    <property type="entry name" value="SAT4-like"/>
</dbReference>
<evidence type="ECO:0000256" key="5">
    <source>
        <dbReference type="ARBA" id="ARBA00038359"/>
    </source>
</evidence>
<comment type="subcellular location">
    <subcellularLocation>
        <location evidence="1">Membrane</location>
        <topology evidence="1">Multi-pass membrane protein</topology>
    </subcellularLocation>
</comment>
<evidence type="ECO:0000313" key="9">
    <source>
        <dbReference type="Proteomes" id="UP000799444"/>
    </source>
</evidence>
<gene>
    <name evidence="8" type="ORF">EJ04DRAFT_258309</name>
</gene>
<feature type="transmembrane region" description="Helical" evidence="6">
    <location>
        <begin position="185"/>
        <end position="208"/>
    </location>
</feature>